<keyword evidence="2" id="KW-1208">Phospholipid metabolism</keyword>
<keyword evidence="1" id="KW-0594">Phospholipid biosynthesis</keyword>
<comment type="similarity">
    <text evidence="3">Belongs to the choline/ethanolamine kinase family.</text>
</comment>
<sequence>MLISYETPVANLAVKNNKQSTKEQRGPDRTKYDMRDKAYRICRDYLNGAWKTIGPDTMVLKQISGGLSNFLYYCALPPGTKIKRKEPSKVLLRMYGDIHGERALDSLVTDSVIFALLSERKLGPRLYGIFPGGRLEEFIPARPLKTCELSDPHLSGMIAEKLATIHSLNVPLIKEPTWLWDTLNKWISNLDAVLVTGLKNPDSIYYAEKIESFNLKEELSWLKNYLSLVGSPVVFCHNDFQEGNILYRESAKTRENQIVIIDFEYCSYNYRGFDLANHFCEWTVNNSYGKGSGFLFTPEDQASPEQKLHFLRSYIHTFKEEMGLNDEEIFKQNGKLAVTLSENFLLKEIETFTLGSHFFWGLWGVISSSSKIPFGYWDYALTRLNAYFDLKSRLLESSTPLCIRT</sequence>
<comment type="caution">
    <text evidence="4">The sequence shown here is derived from an EMBL/GenBank/DDBJ whole genome shotgun (WGS) entry which is preliminary data.</text>
</comment>
<name>A0AA88LCC4_ARTSF</name>
<evidence type="ECO:0000256" key="2">
    <source>
        <dbReference type="ARBA" id="ARBA00023264"/>
    </source>
</evidence>
<keyword evidence="1" id="KW-0443">Lipid metabolism</keyword>
<dbReference type="EMBL" id="JAVRJZ010000007">
    <property type="protein sequence ID" value="KAK2720236.1"/>
    <property type="molecule type" value="Genomic_DNA"/>
</dbReference>
<dbReference type="GO" id="GO:0006646">
    <property type="term" value="P:phosphatidylethanolamine biosynthetic process"/>
    <property type="evidence" value="ECO:0007669"/>
    <property type="project" value="TreeGrafter"/>
</dbReference>
<dbReference type="GO" id="GO:0004305">
    <property type="term" value="F:ethanolamine kinase activity"/>
    <property type="evidence" value="ECO:0007669"/>
    <property type="project" value="TreeGrafter"/>
</dbReference>
<dbReference type="GO" id="GO:0005737">
    <property type="term" value="C:cytoplasm"/>
    <property type="evidence" value="ECO:0007669"/>
    <property type="project" value="TreeGrafter"/>
</dbReference>
<evidence type="ECO:0000256" key="1">
    <source>
        <dbReference type="ARBA" id="ARBA00023209"/>
    </source>
</evidence>
<evidence type="ECO:0008006" key="6">
    <source>
        <dbReference type="Google" id="ProtNLM"/>
    </source>
</evidence>
<dbReference type="PANTHER" id="PTHR22603:SF93">
    <property type="entry name" value="RE24176P"/>
    <property type="match status" value="1"/>
</dbReference>
<dbReference type="GO" id="GO:0004103">
    <property type="term" value="F:choline kinase activity"/>
    <property type="evidence" value="ECO:0007669"/>
    <property type="project" value="TreeGrafter"/>
</dbReference>
<dbReference type="PANTHER" id="PTHR22603">
    <property type="entry name" value="CHOLINE/ETHANOALAMINE KINASE"/>
    <property type="match status" value="1"/>
</dbReference>
<dbReference type="CDD" id="cd05156">
    <property type="entry name" value="ChoK_euk"/>
    <property type="match status" value="1"/>
</dbReference>
<gene>
    <name evidence="4" type="ORF">QYM36_004203</name>
</gene>
<dbReference type="Proteomes" id="UP001187531">
    <property type="component" value="Unassembled WGS sequence"/>
</dbReference>
<dbReference type="SUPFAM" id="SSF56112">
    <property type="entry name" value="Protein kinase-like (PK-like)"/>
    <property type="match status" value="1"/>
</dbReference>
<protein>
    <recommendedName>
        <fullName evidence="6">Choline/ethanolamine kinase</fullName>
    </recommendedName>
</protein>
<organism evidence="4 5">
    <name type="scientific">Artemia franciscana</name>
    <name type="common">Brine shrimp</name>
    <name type="synonym">Artemia sanfranciscana</name>
    <dbReference type="NCBI Taxonomy" id="6661"/>
    <lineage>
        <taxon>Eukaryota</taxon>
        <taxon>Metazoa</taxon>
        <taxon>Ecdysozoa</taxon>
        <taxon>Arthropoda</taxon>
        <taxon>Crustacea</taxon>
        <taxon>Branchiopoda</taxon>
        <taxon>Anostraca</taxon>
        <taxon>Artemiidae</taxon>
        <taxon>Artemia</taxon>
    </lineage>
</organism>
<dbReference type="Gene3D" id="3.30.200.20">
    <property type="entry name" value="Phosphorylase Kinase, domain 1"/>
    <property type="match status" value="1"/>
</dbReference>
<proteinExistence type="inferred from homology"/>
<reference evidence="4" key="1">
    <citation type="submission" date="2023-07" db="EMBL/GenBank/DDBJ databases">
        <title>Chromosome-level genome assembly of Artemia franciscana.</title>
        <authorList>
            <person name="Jo E."/>
        </authorList>
    </citation>
    <scope>NUCLEOTIDE SEQUENCE</scope>
    <source>
        <tissue evidence="4">Whole body</tissue>
    </source>
</reference>
<dbReference type="Pfam" id="PF01633">
    <property type="entry name" value="Choline_kinase"/>
    <property type="match status" value="1"/>
</dbReference>
<dbReference type="Gene3D" id="3.90.1200.10">
    <property type="match status" value="1"/>
</dbReference>
<evidence type="ECO:0000256" key="3">
    <source>
        <dbReference type="ARBA" id="ARBA00038211"/>
    </source>
</evidence>
<dbReference type="InterPro" id="IPR011009">
    <property type="entry name" value="Kinase-like_dom_sf"/>
</dbReference>
<dbReference type="AlphaFoldDB" id="A0AA88LCC4"/>
<evidence type="ECO:0000313" key="4">
    <source>
        <dbReference type="EMBL" id="KAK2720236.1"/>
    </source>
</evidence>
<accession>A0AA88LCC4</accession>
<keyword evidence="1" id="KW-0444">Lipid biosynthesis</keyword>
<evidence type="ECO:0000313" key="5">
    <source>
        <dbReference type="Proteomes" id="UP001187531"/>
    </source>
</evidence>
<keyword evidence="5" id="KW-1185">Reference proteome</keyword>